<dbReference type="AlphaFoldDB" id="A0A542SMZ0"/>
<dbReference type="Gene3D" id="1.10.10.60">
    <property type="entry name" value="Homeodomain-like"/>
    <property type="match status" value="1"/>
</dbReference>
<gene>
    <name evidence="1" type="ORF">FB389_0642</name>
</gene>
<name>A0A542SMZ0_9MICO</name>
<sequence length="53" mass="6021">MHLSPSQFGRIFVDVYGTKKMTYLATLRAEHLARLLRETSLAVVMDSPADKRV</sequence>
<protein>
    <submittedName>
        <fullName evidence="1">Uncharacterized protein</fullName>
    </submittedName>
</protein>
<reference evidence="1 2" key="1">
    <citation type="submission" date="2019-06" db="EMBL/GenBank/DDBJ databases">
        <title>Sequencing the genomes of 1000 actinobacteria strains.</title>
        <authorList>
            <person name="Klenk H.-P."/>
        </authorList>
    </citation>
    <scope>NUCLEOTIDE SEQUENCE [LARGE SCALE GENOMIC DNA]</scope>
    <source>
        <strain evidence="1 2">DSM 10596</strain>
    </source>
</reference>
<evidence type="ECO:0000313" key="1">
    <source>
        <dbReference type="EMBL" id="TQK75996.1"/>
    </source>
</evidence>
<accession>A0A542SMZ0</accession>
<comment type="caution">
    <text evidence="1">The sequence shown here is derived from an EMBL/GenBank/DDBJ whole genome shotgun (WGS) entry which is preliminary data.</text>
</comment>
<evidence type="ECO:0000313" key="2">
    <source>
        <dbReference type="Proteomes" id="UP000316181"/>
    </source>
</evidence>
<dbReference type="EMBL" id="VFNV01000001">
    <property type="protein sequence ID" value="TQK75996.1"/>
    <property type="molecule type" value="Genomic_DNA"/>
</dbReference>
<proteinExistence type="predicted"/>
<keyword evidence="2" id="KW-1185">Reference proteome</keyword>
<organism evidence="1 2">
    <name type="scientific">Rarobacter incanus</name>
    <dbReference type="NCBI Taxonomy" id="153494"/>
    <lineage>
        <taxon>Bacteria</taxon>
        <taxon>Bacillati</taxon>
        <taxon>Actinomycetota</taxon>
        <taxon>Actinomycetes</taxon>
        <taxon>Micrococcales</taxon>
        <taxon>Rarobacteraceae</taxon>
        <taxon>Rarobacter</taxon>
    </lineage>
</organism>
<dbReference type="Proteomes" id="UP000316181">
    <property type="component" value="Unassembled WGS sequence"/>
</dbReference>